<dbReference type="AlphaFoldDB" id="A0A4R0XFB8"/>
<comment type="similarity">
    <text evidence="2">Belongs to the sodium:solute symporter (SSF) (TC 2.A.21) family.</text>
</comment>
<evidence type="ECO:0000256" key="6">
    <source>
        <dbReference type="SAM" id="Phobius"/>
    </source>
</evidence>
<evidence type="ECO:0000256" key="3">
    <source>
        <dbReference type="ARBA" id="ARBA00022692"/>
    </source>
</evidence>
<feature type="transmembrane region" description="Helical" evidence="6">
    <location>
        <begin position="183"/>
        <end position="200"/>
    </location>
</feature>
<feature type="transmembrane region" description="Helical" evidence="6">
    <location>
        <begin position="37"/>
        <end position="61"/>
    </location>
</feature>
<dbReference type="Gene3D" id="1.20.1730.10">
    <property type="entry name" value="Sodium/glucose cotransporter"/>
    <property type="match status" value="1"/>
</dbReference>
<organism evidence="7 8">
    <name type="scientific">Paraburkholderia steynii</name>
    <dbReference type="NCBI Taxonomy" id="1245441"/>
    <lineage>
        <taxon>Bacteria</taxon>
        <taxon>Pseudomonadati</taxon>
        <taxon>Pseudomonadota</taxon>
        <taxon>Betaproteobacteria</taxon>
        <taxon>Burkholderiales</taxon>
        <taxon>Burkholderiaceae</taxon>
        <taxon>Paraburkholderia</taxon>
    </lineage>
</organism>
<keyword evidence="5 6" id="KW-0472">Membrane</keyword>
<feature type="transmembrane region" description="Helical" evidence="6">
    <location>
        <begin position="323"/>
        <end position="344"/>
    </location>
</feature>
<proteinExistence type="inferred from homology"/>
<dbReference type="GO" id="GO:0016020">
    <property type="term" value="C:membrane"/>
    <property type="evidence" value="ECO:0007669"/>
    <property type="project" value="UniProtKB-SubCell"/>
</dbReference>
<accession>A0A4R0XFB8</accession>
<evidence type="ECO:0000256" key="1">
    <source>
        <dbReference type="ARBA" id="ARBA00004141"/>
    </source>
</evidence>
<feature type="transmembrane region" description="Helical" evidence="6">
    <location>
        <begin position="105"/>
        <end position="126"/>
    </location>
</feature>
<comment type="subcellular location">
    <subcellularLocation>
        <location evidence="1">Membrane</location>
        <topology evidence="1">Multi-pass membrane protein</topology>
    </subcellularLocation>
</comment>
<comment type="caution">
    <text evidence="7">The sequence shown here is derived from an EMBL/GenBank/DDBJ whole genome shotgun (WGS) entry which is preliminary data.</text>
</comment>
<keyword evidence="3 6" id="KW-0812">Transmembrane</keyword>
<feature type="transmembrane region" description="Helical" evidence="6">
    <location>
        <begin position="356"/>
        <end position="375"/>
    </location>
</feature>
<evidence type="ECO:0000256" key="5">
    <source>
        <dbReference type="ARBA" id="ARBA00023136"/>
    </source>
</evidence>
<dbReference type="GO" id="GO:0022857">
    <property type="term" value="F:transmembrane transporter activity"/>
    <property type="evidence" value="ECO:0007669"/>
    <property type="project" value="InterPro"/>
</dbReference>
<evidence type="ECO:0000313" key="7">
    <source>
        <dbReference type="EMBL" id="TCG07872.1"/>
    </source>
</evidence>
<keyword evidence="8" id="KW-1185">Reference proteome</keyword>
<dbReference type="InterPro" id="IPR038377">
    <property type="entry name" value="Na/Glc_symporter_sf"/>
</dbReference>
<dbReference type="Proteomes" id="UP000294200">
    <property type="component" value="Unassembled WGS sequence"/>
</dbReference>
<name>A0A4R0XFB8_9BURK</name>
<evidence type="ECO:0000313" key="8">
    <source>
        <dbReference type="Proteomes" id="UP000294200"/>
    </source>
</evidence>
<feature type="transmembrane region" description="Helical" evidence="6">
    <location>
        <begin position="212"/>
        <end position="238"/>
    </location>
</feature>
<evidence type="ECO:0000256" key="2">
    <source>
        <dbReference type="ARBA" id="ARBA00006434"/>
    </source>
</evidence>
<feature type="transmembrane region" description="Helical" evidence="6">
    <location>
        <begin position="381"/>
        <end position="399"/>
    </location>
</feature>
<dbReference type="EMBL" id="MWML01000051">
    <property type="protein sequence ID" value="TCG07872.1"/>
    <property type="molecule type" value="Genomic_DNA"/>
</dbReference>
<evidence type="ECO:0000256" key="4">
    <source>
        <dbReference type="ARBA" id="ARBA00022989"/>
    </source>
</evidence>
<feature type="transmembrane region" description="Helical" evidence="6">
    <location>
        <begin position="264"/>
        <end position="290"/>
    </location>
</feature>
<dbReference type="PROSITE" id="PS50283">
    <property type="entry name" value="NA_SOLUT_SYMP_3"/>
    <property type="match status" value="1"/>
</dbReference>
<feature type="transmembrane region" description="Helical" evidence="6">
    <location>
        <begin position="82"/>
        <end position="99"/>
    </location>
</feature>
<keyword evidence="4 6" id="KW-1133">Transmembrane helix</keyword>
<feature type="transmembrane region" description="Helical" evidence="6">
    <location>
        <begin position="302"/>
        <end position="317"/>
    </location>
</feature>
<sequence length="412" mass="42428">MTQRKLGAVGVGALLVSASYGVAFLLGSGEMAVHAGMAGSLYAIVTALGMLALAFAAPALWRTRELIWDAFGERYGPVVRKLVALLSLVWMSGVLAAQIHGGTAVLVAMGLPATHALAIIAAGLLVMSSIELGMAATVFVICLLATNITLAHALISSNGLLVYLHAWPSFASEMRGAPRAETLMTIVAVGFMVITGSDYQQFVIAARRPRDAWLGCVLAGLFLMAAGFLPAATVVAALHAGKLFGLTDAASAIPQIILQTSGQIGPLCLGLILLAALGSGSAIARAMACAMEGLLRGDGHGGYRRHILIIAIGAAIATDGQAIVSTIVSLNVVYVAAVGLLFILHETGQQVTPRCAAMMLLAGAGVSLLVAAIHWTSFADVASWLPLPAGLFASACMLLTRQITLGIKRVRS</sequence>
<dbReference type="InterPro" id="IPR001734">
    <property type="entry name" value="Na/solute_symporter"/>
</dbReference>
<gene>
    <name evidence="7" type="ORF">BZM27_16050</name>
</gene>
<reference evidence="7 8" key="1">
    <citation type="submission" date="2017-02" db="EMBL/GenBank/DDBJ databases">
        <title>Paraburkholderia sophoroidis sp. nov. and Paraburkholderia steynii sp. nov. rhizobial symbionts of the fynbos legume Hypocalyptus sophoroides.</title>
        <authorList>
            <person name="Steenkamp E.T."/>
            <person name="Beukes C.W."/>
            <person name="Van Zyl E."/>
            <person name="Avontuur J."/>
            <person name="Chan W.Y."/>
            <person name="Hassen A."/>
            <person name="Palmer M."/>
            <person name="Mthombeni L."/>
            <person name="Phalane F."/>
            <person name="Sereme K."/>
            <person name="Venter S.N."/>
        </authorList>
    </citation>
    <scope>NUCLEOTIDE SEQUENCE [LARGE SCALE GENOMIC DNA]</scope>
    <source>
        <strain evidence="7 8">HC1.1ba</strain>
    </source>
</reference>
<feature type="transmembrane region" description="Helical" evidence="6">
    <location>
        <begin position="138"/>
        <end position="163"/>
    </location>
</feature>
<protein>
    <submittedName>
        <fullName evidence="7">Sodium:solute symporter</fullName>
    </submittedName>
</protein>